<accession>A0A1U7HBJ3</accession>
<evidence type="ECO:0000313" key="2">
    <source>
        <dbReference type="Proteomes" id="UP000185984"/>
    </source>
</evidence>
<dbReference type="OrthoDB" id="9778494at2"/>
<sequence length="90" mass="9812">MPNPLFSHEEESCTNSQAEYAQLRKIAQTDAMKELALASFPQASTLLDIASHVLAGQISGSANDTATIYCSLEVCRRQAHCLTILNTKEN</sequence>
<dbReference type="EMBL" id="MRCC01000032">
    <property type="protein sequence ID" value="OKH20934.1"/>
    <property type="molecule type" value="Genomic_DNA"/>
</dbReference>
<dbReference type="RefSeq" id="WP_073551669.1">
    <property type="nucleotide sequence ID" value="NZ_CAWMVK010000026.1"/>
</dbReference>
<name>A0A1U7HBJ3_9CHRO</name>
<dbReference type="AlphaFoldDB" id="A0A1U7HBJ3"/>
<keyword evidence="2" id="KW-1185">Reference proteome</keyword>
<proteinExistence type="predicted"/>
<protein>
    <submittedName>
        <fullName evidence="1">Uncharacterized protein</fullName>
    </submittedName>
</protein>
<dbReference type="STRING" id="247279.NIES1031_22530"/>
<gene>
    <name evidence="1" type="ORF">NIES1031_22530</name>
</gene>
<organism evidence="1 2">
    <name type="scientific">Chroogloeocystis siderophila 5.2 s.c.1</name>
    <dbReference type="NCBI Taxonomy" id="247279"/>
    <lineage>
        <taxon>Bacteria</taxon>
        <taxon>Bacillati</taxon>
        <taxon>Cyanobacteriota</taxon>
        <taxon>Cyanophyceae</taxon>
        <taxon>Oscillatoriophycideae</taxon>
        <taxon>Chroococcales</taxon>
        <taxon>Chroococcaceae</taxon>
        <taxon>Chroogloeocystis</taxon>
    </lineage>
</organism>
<evidence type="ECO:0000313" key="1">
    <source>
        <dbReference type="EMBL" id="OKH20934.1"/>
    </source>
</evidence>
<dbReference type="Proteomes" id="UP000185984">
    <property type="component" value="Unassembled WGS sequence"/>
</dbReference>
<reference evidence="1 2" key="1">
    <citation type="submission" date="2016-11" db="EMBL/GenBank/DDBJ databases">
        <title>Draft Genome Sequences of Nine Cyanobacterial Strains from Diverse Habitats.</title>
        <authorList>
            <person name="Zhu T."/>
            <person name="Hou S."/>
            <person name="Lu X."/>
            <person name="Hess W.R."/>
        </authorList>
    </citation>
    <scope>NUCLEOTIDE SEQUENCE [LARGE SCALE GENOMIC DNA]</scope>
    <source>
        <strain evidence="1 2">5.2 s.c.1</strain>
    </source>
</reference>
<comment type="caution">
    <text evidence="1">The sequence shown here is derived from an EMBL/GenBank/DDBJ whole genome shotgun (WGS) entry which is preliminary data.</text>
</comment>